<dbReference type="Proteomes" id="UP000728106">
    <property type="component" value="Unassembled WGS sequence"/>
</dbReference>
<reference evidence="2" key="1">
    <citation type="submission" date="2020-02" db="EMBL/GenBank/DDBJ databases">
        <authorList>
            <person name="Fontana A."/>
            <person name="Patrone V."/>
            <person name="Morelli L."/>
        </authorList>
    </citation>
    <scope>NUCLEOTIDE SEQUENCE</scope>
    <source>
        <strain evidence="1">CCUG 30943</strain>
        <strain evidence="2">CCUG 43002</strain>
    </source>
</reference>
<evidence type="ECO:0000313" key="2">
    <source>
        <dbReference type="EMBL" id="MBJ7639213.1"/>
    </source>
</evidence>
<keyword evidence="3" id="KW-1185">Reference proteome</keyword>
<dbReference type="AlphaFoldDB" id="A0A4Z0RKH3"/>
<evidence type="ECO:0000313" key="3">
    <source>
        <dbReference type="Proteomes" id="UP000728106"/>
    </source>
</evidence>
<reference evidence="2 3" key="2">
    <citation type="journal article" date="2021" name="Int. J. Food Microbiol.">
        <title>Safety demonstration of a microbial species for use in the food chain: Weissella confusa.</title>
        <authorList>
            <person name="Bourdichon F."/>
            <person name="Patrone V."/>
            <person name="Fontana A."/>
            <person name="Milani G."/>
            <person name="Morelli L."/>
        </authorList>
    </citation>
    <scope>NUCLEOTIDE SEQUENCE [LARGE SCALE GENOMIC DNA]</scope>
    <source>
        <strain evidence="1">CCUG 30943</strain>
        <strain evidence="2 3">CCUG 43002</strain>
    </source>
</reference>
<name>A0A4Z0RKH3_WEICO</name>
<gene>
    <name evidence="2" type="ORF">HAU20_07435</name>
    <name evidence="1" type="ORF">HAU43_06490</name>
</gene>
<organism evidence="2 3">
    <name type="scientific">Weissella confusa</name>
    <name type="common">Lactobacillus confusus</name>
    <dbReference type="NCBI Taxonomy" id="1583"/>
    <lineage>
        <taxon>Bacteria</taxon>
        <taxon>Bacillati</taxon>
        <taxon>Bacillota</taxon>
        <taxon>Bacilli</taxon>
        <taxon>Lactobacillales</taxon>
        <taxon>Lactobacillaceae</taxon>
        <taxon>Weissella</taxon>
    </lineage>
</organism>
<evidence type="ECO:0000313" key="1">
    <source>
        <dbReference type="EMBL" id="MBJ7632730.1"/>
    </source>
</evidence>
<dbReference type="EMBL" id="JAAOCX010000007">
    <property type="protein sequence ID" value="MBJ7632730.1"/>
    <property type="molecule type" value="Genomic_DNA"/>
</dbReference>
<dbReference type="Proteomes" id="UP000808038">
    <property type="component" value="Unassembled WGS sequence"/>
</dbReference>
<sequence>MATIVEKLNTVRNAKHVSLETIALNGISADRYRQFVHSNDNITLGEITTMLDLLTMSFAELWMDTDEWDDTHGVQLDRAQTMSAEELAQKRDKTEQEYRNTGYKGFHLIALTFDVLYKRRVQVSYREPLDALLGELSRYQMLTHFEMQVFSQLAPVLRASEFYPLYEIFIRSVPEFTSYIPQRVGELVLRVHYRALVLLIHDSVNSVETMRFVLHAISKQPNNAGNLELRMLAHYAELLEEYFFGNPVHAANEFRIFIEAAQRRQVALMSFGEMTFDLAGIWQVVTSKRHHLKNDGKSLFTKPYEEQTFVSLNENIRDSVADICMVKGISKDELLSFGISKQRSDVIVDQPELMTLTEMLKMMHILRVEPTDITVYAKLTVRTPGVDWNDSFAACTAEDFKTMIQTEEDAYERTENPRHLLNSFTYRGLAGQHLIDKWLLSDDAAQLARDVQGYLDSLQVWQEADHRVARWAMLDCEDIEDVIYRALFLSRHVENRDIFRTPLNVVLHDLEPVLIQALLKRDQTRFDKILTVMNRAAAGDSKIMQWANWRTRMAINNLYATFFDDPVEAMRQLERFFTDYHMLTGKPFITSRYQVLLNDISDSYGLA</sequence>
<protein>
    <submittedName>
        <fullName evidence="2">Uncharacterized protein</fullName>
    </submittedName>
</protein>
<dbReference type="RefSeq" id="WP_135411390.1">
    <property type="nucleotide sequence ID" value="NZ_JAAOCJ010000006.1"/>
</dbReference>
<dbReference type="EMBL" id="JAAOCP010000008">
    <property type="protein sequence ID" value="MBJ7639213.1"/>
    <property type="molecule type" value="Genomic_DNA"/>
</dbReference>
<proteinExistence type="predicted"/>
<accession>A0A4Z0RKH3</accession>
<comment type="caution">
    <text evidence="2">The sequence shown here is derived from an EMBL/GenBank/DDBJ whole genome shotgun (WGS) entry which is preliminary data.</text>
</comment>